<dbReference type="Proteomes" id="UP000002051">
    <property type="component" value="Chromosome 2"/>
</dbReference>
<keyword evidence="1" id="KW-0472">Membrane</keyword>
<reference evidence="2 4" key="1">
    <citation type="journal article" date="2011" name="Nature">
        <title>The Medicago genome provides insight into the evolution of rhizobial symbioses.</title>
        <authorList>
            <person name="Young N.D."/>
            <person name="Debelle F."/>
            <person name="Oldroyd G.E."/>
            <person name="Geurts R."/>
            <person name="Cannon S.B."/>
            <person name="Udvardi M.K."/>
            <person name="Benedito V.A."/>
            <person name="Mayer K.F."/>
            <person name="Gouzy J."/>
            <person name="Schoof H."/>
            <person name="Van de Peer Y."/>
            <person name="Proost S."/>
            <person name="Cook D.R."/>
            <person name="Meyers B.C."/>
            <person name="Spannagl M."/>
            <person name="Cheung F."/>
            <person name="De Mita S."/>
            <person name="Krishnakumar V."/>
            <person name="Gundlach H."/>
            <person name="Zhou S."/>
            <person name="Mudge J."/>
            <person name="Bharti A.K."/>
            <person name="Murray J.D."/>
            <person name="Naoumkina M.A."/>
            <person name="Rosen B."/>
            <person name="Silverstein K.A."/>
            <person name="Tang H."/>
            <person name="Rombauts S."/>
            <person name="Zhao P.X."/>
            <person name="Zhou P."/>
            <person name="Barbe V."/>
            <person name="Bardou P."/>
            <person name="Bechner M."/>
            <person name="Bellec A."/>
            <person name="Berger A."/>
            <person name="Berges H."/>
            <person name="Bidwell S."/>
            <person name="Bisseling T."/>
            <person name="Choisne N."/>
            <person name="Couloux A."/>
            <person name="Denny R."/>
            <person name="Deshpande S."/>
            <person name="Dai X."/>
            <person name="Doyle J.J."/>
            <person name="Dudez A.M."/>
            <person name="Farmer A.D."/>
            <person name="Fouteau S."/>
            <person name="Franken C."/>
            <person name="Gibelin C."/>
            <person name="Gish J."/>
            <person name="Goldstein S."/>
            <person name="Gonzalez A.J."/>
            <person name="Green P.J."/>
            <person name="Hallab A."/>
            <person name="Hartog M."/>
            <person name="Hua A."/>
            <person name="Humphray S.J."/>
            <person name="Jeong D.H."/>
            <person name="Jing Y."/>
            <person name="Jocker A."/>
            <person name="Kenton S.M."/>
            <person name="Kim D.J."/>
            <person name="Klee K."/>
            <person name="Lai H."/>
            <person name="Lang C."/>
            <person name="Lin S."/>
            <person name="Macmil S.L."/>
            <person name="Magdelenat G."/>
            <person name="Matthews L."/>
            <person name="McCorrison J."/>
            <person name="Monaghan E.L."/>
            <person name="Mun J.H."/>
            <person name="Najar F.Z."/>
            <person name="Nicholson C."/>
            <person name="Noirot C."/>
            <person name="O'Bleness M."/>
            <person name="Paule C.R."/>
            <person name="Poulain J."/>
            <person name="Prion F."/>
            <person name="Qin B."/>
            <person name="Qu C."/>
            <person name="Retzel E.F."/>
            <person name="Riddle C."/>
            <person name="Sallet E."/>
            <person name="Samain S."/>
            <person name="Samson N."/>
            <person name="Sanders I."/>
            <person name="Saurat O."/>
            <person name="Scarpelli C."/>
            <person name="Schiex T."/>
            <person name="Segurens B."/>
            <person name="Severin A.J."/>
            <person name="Sherrier D.J."/>
            <person name="Shi R."/>
            <person name="Sims S."/>
            <person name="Singer S.R."/>
            <person name="Sinharoy S."/>
            <person name="Sterck L."/>
            <person name="Viollet A."/>
            <person name="Wang B.B."/>
            <person name="Wang K."/>
            <person name="Wang M."/>
            <person name="Wang X."/>
            <person name="Warfsmann J."/>
            <person name="Weissenbach J."/>
            <person name="White D.D."/>
            <person name="White J.D."/>
            <person name="Wiley G.B."/>
            <person name="Wincker P."/>
            <person name="Xing Y."/>
            <person name="Yang L."/>
            <person name="Yao Z."/>
            <person name="Ying F."/>
            <person name="Zhai J."/>
            <person name="Zhou L."/>
            <person name="Zuber A."/>
            <person name="Denarie J."/>
            <person name="Dixon R.A."/>
            <person name="May G.D."/>
            <person name="Schwartz D.C."/>
            <person name="Rogers J."/>
            <person name="Quetier F."/>
            <person name="Town C.D."/>
            <person name="Roe B.A."/>
        </authorList>
    </citation>
    <scope>NUCLEOTIDE SEQUENCE [LARGE SCALE GENOMIC DNA]</scope>
    <source>
        <strain evidence="2">A17</strain>
        <strain evidence="3 4">cv. Jemalong A17</strain>
    </source>
</reference>
<organism evidence="2 4">
    <name type="scientific">Medicago truncatula</name>
    <name type="common">Barrel medic</name>
    <name type="synonym">Medicago tribuloides</name>
    <dbReference type="NCBI Taxonomy" id="3880"/>
    <lineage>
        <taxon>Eukaryota</taxon>
        <taxon>Viridiplantae</taxon>
        <taxon>Streptophyta</taxon>
        <taxon>Embryophyta</taxon>
        <taxon>Tracheophyta</taxon>
        <taxon>Spermatophyta</taxon>
        <taxon>Magnoliopsida</taxon>
        <taxon>eudicotyledons</taxon>
        <taxon>Gunneridae</taxon>
        <taxon>Pentapetalae</taxon>
        <taxon>rosids</taxon>
        <taxon>fabids</taxon>
        <taxon>Fabales</taxon>
        <taxon>Fabaceae</taxon>
        <taxon>Papilionoideae</taxon>
        <taxon>50 kb inversion clade</taxon>
        <taxon>NPAAA clade</taxon>
        <taxon>Hologalegina</taxon>
        <taxon>IRL clade</taxon>
        <taxon>Trifolieae</taxon>
        <taxon>Medicago</taxon>
    </lineage>
</organism>
<feature type="transmembrane region" description="Helical" evidence="1">
    <location>
        <begin position="12"/>
        <end position="34"/>
    </location>
</feature>
<dbReference type="AlphaFoldDB" id="A0A072V5B9"/>
<keyword evidence="1" id="KW-0812">Transmembrane</keyword>
<keyword evidence="1" id="KW-1133">Transmembrane helix</keyword>
<dbReference type="EnsemblPlants" id="KEH37017">
    <property type="protein sequence ID" value="KEH37017"/>
    <property type="gene ID" value="MTR_2g029093"/>
</dbReference>
<evidence type="ECO:0000313" key="4">
    <source>
        <dbReference type="Proteomes" id="UP000002051"/>
    </source>
</evidence>
<evidence type="ECO:0000313" key="2">
    <source>
        <dbReference type="EMBL" id="KEH37017.1"/>
    </source>
</evidence>
<gene>
    <name evidence="2" type="ordered locus">MTR_2g029093</name>
</gene>
<keyword evidence="4" id="KW-1185">Reference proteome</keyword>
<accession>A0A072V5B9</accession>
<protein>
    <recommendedName>
        <fullName evidence="5">Transmembrane protein</fullName>
    </recommendedName>
</protein>
<dbReference type="HOGENOM" id="CLU_2546028_0_0_1"/>
<name>A0A072V5B9_MEDTR</name>
<proteinExistence type="predicted"/>
<evidence type="ECO:0008006" key="5">
    <source>
        <dbReference type="Google" id="ProtNLM"/>
    </source>
</evidence>
<sequence>MRNLEASVDMFCLILQLLFFIFGSYFMITIFSNFQRSHHYLPSPSLKIFLFLVLYVAIEKSGFRAEANEIAVILLPSTSIVFF</sequence>
<dbReference type="EMBL" id="CM001218">
    <property type="protein sequence ID" value="KEH37017.1"/>
    <property type="molecule type" value="Genomic_DNA"/>
</dbReference>
<evidence type="ECO:0000313" key="3">
    <source>
        <dbReference type="EnsemblPlants" id="KEH37017"/>
    </source>
</evidence>
<reference evidence="3" key="3">
    <citation type="submission" date="2015-04" db="UniProtKB">
        <authorList>
            <consortium name="EnsemblPlants"/>
        </authorList>
    </citation>
    <scope>IDENTIFICATION</scope>
    <source>
        <strain evidence="3">cv. Jemalong A17</strain>
    </source>
</reference>
<evidence type="ECO:0000256" key="1">
    <source>
        <dbReference type="SAM" id="Phobius"/>
    </source>
</evidence>
<reference evidence="2 4" key="2">
    <citation type="journal article" date="2014" name="BMC Genomics">
        <title>An improved genome release (version Mt4.0) for the model legume Medicago truncatula.</title>
        <authorList>
            <person name="Tang H."/>
            <person name="Krishnakumar V."/>
            <person name="Bidwell S."/>
            <person name="Rosen B."/>
            <person name="Chan A."/>
            <person name="Zhou S."/>
            <person name="Gentzbittel L."/>
            <person name="Childs K.L."/>
            <person name="Yandell M."/>
            <person name="Gundlach H."/>
            <person name="Mayer K.F."/>
            <person name="Schwartz D.C."/>
            <person name="Town C.D."/>
        </authorList>
    </citation>
    <scope>GENOME REANNOTATION</scope>
    <source>
        <strain evidence="2">A17</strain>
        <strain evidence="3 4">cv. Jemalong A17</strain>
    </source>
</reference>
<feature type="transmembrane region" description="Helical" evidence="1">
    <location>
        <begin position="40"/>
        <end position="58"/>
    </location>
</feature>